<name>E1K2Q2_SOLFR</name>
<dbReference type="STRING" id="596151.DesfrDRAFT_4152"/>
<gene>
    <name evidence="1" type="ORF">DesfrDRAFT_4152</name>
</gene>
<sequence>MKDTLGLYYYPNPAEKRVRMYVRHRYGQVEFRLWNSEHPEIWEGHDWIPYEAIAQAAAEYKKHKAGVDPLEMYDLNVAERLIADEGGA</sequence>
<dbReference type="Proteomes" id="UP000006250">
    <property type="component" value="Unassembled WGS sequence"/>
</dbReference>
<evidence type="ECO:0000313" key="1">
    <source>
        <dbReference type="EMBL" id="EFL49110.1"/>
    </source>
</evidence>
<accession>E1K2Q2</accession>
<keyword evidence="2" id="KW-1185">Reference proteome</keyword>
<dbReference type="RefSeq" id="WP_005997260.1">
    <property type="nucleotide sequence ID" value="NZ_AECZ01000071.1"/>
</dbReference>
<evidence type="ECO:0000313" key="2">
    <source>
        <dbReference type="Proteomes" id="UP000006250"/>
    </source>
</evidence>
<dbReference type="OrthoDB" id="5420779at2"/>
<dbReference type="eggNOG" id="ENOG50338U3">
    <property type="taxonomic scope" value="Bacteria"/>
</dbReference>
<organism evidence="1 2">
    <name type="scientific">Solidesulfovibrio fructosivorans JJ]</name>
    <dbReference type="NCBI Taxonomy" id="596151"/>
    <lineage>
        <taxon>Bacteria</taxon>
        <taxon>Pseudomonadati</taxon>
        <taxon>Thermodesulfobacteriota</taxon>
        <taxon>Desulfovibrionia</taxon>
        <taxon>Desulfovibrionales</taxon>
        <taxon>Desulfovibrionaceae</taxon>
        <taxon>Solidesulfovibrio</taxon>
    </lineage>
</organism>
<comment type="caution">
    <text evidence="1">The sequence shown here is derived from an EMBL/GenBank/DDBJ whole genome shotgun (WGS) entry which is preliminary data.</text>
</comment>
<protein>
    <submittedName>
        <fullName evidence="1">Uncharacterized protein</fullName>
    </submittedName>
</protein>
<reference evidence="1 2" key="1">
    <citation type="submission" date="2010-08" db="EMBL/GenBank/DDBJ databases">
        <title>The draft genome of Desulfovibrio fructosovorans JJ.</title>
        <authorList>
            <consortium name="US DOE Joint Genome Institute (JGI-PGF)"/>
            <person name="Lucas S."/>
            <person name="Copeland A."/>
            <person name="Lapidus A."/>
            <person name="Cheng J.-F."/>
            <person name="Bruce D."/>
            <person name="Goodwin L."/>
            <person name="Pitluck S."/>
            <person name="Land M.L."/>
            <person name="Hauser L."/>
            <person name="Chang Y.-J."/>
            <person name="Jeffries C."/>
            <person name="Wall J.D."/>
            <person name="Stahl D.A."/>
            <person name="Arkin A.P."/>
            <person name="Dehal P."/>
            <person name="Stolyar S.M."/>
            <person name="Hazen T.C."/>
            <person name="Woyke T.J."/>
        </authorList>
    </citation>
    <scope>NUCLEOTIDE SEQUENCE [LARGE SCALE GENOMIC DNA]</scope>
    <source>
        <strain evidence="1 2">JJ</strain>
    </source>
</reference>
<dbReference type="AlphaFoldDB" id="E1K2Q2"/>
<dbReference type="EMBL" id="AECZ01000071">
    <property type="protein sequence ID" value="EFL49110.1"/>
    <property type="molecule type" value="Genomic_DNA"/>
</dbReference>
<proteinExistence type="predicted"/>